<reference evidence="3" key="1">
    <citation type="submission" date="2013-12" db="EMBL/GenBank/DDBJ databases">
        <title>The Genome Sequence of Aphanomyces invadans NJM9701.</title>
        <authorList>
            <consortium name="The Broad Institute Genomics Platform"/>
            <person name="Russ C."/>
            <person name="Tyler B."/>
            <person name="van West P."/>
            <person name="Dieguez-Uribeondo J."/>
            <person name="Young S.K."/>
            <person name="Zeng Q."/>
            <person name="Gargeya S."/>
            <person name="Fitzgerald M."/>
            <person name="Abouelleil A."/>
            <person name="Alvarado L."/>
            <person name="Chapman S.B."/>
            <person name="Gainer-Dewar J."/>
            <person name="Goldberg J."/>
            <person name="Griggs A."/>
            <person name="Gujja S."/>
            <person name="Hansen M."/>
            <person name="Howarth C."/>
            <person name="Imamovic A."/>
            <person name="Ireland A."/>
            <person name="Larimer J."/>
            <person name="McCowan C."/>
            <person name="Murphy C."/>
            <person name="Pearson M."/>
            <person name="Poon T.W."/>
            <person name="Priest M."/>
            <person name="Roberts A."/>
            <person name="Saif S."/>
            <person name="Shea T."/>
            <person name="Sykes S."/>
            <person name="Wortman J."/>
            <person name="Nusbaum C."/>
            <person name="Birren B."/>
        </authorList>
    </citation>
    <scope>NUCLEOTIDE SEQUENCE [LARGE SCALE GENOMIC DNA]</scope>
    <source>
        <strain evidence="3">NJM9701</strain>
    </source>
</reference>
<evidence type="ECO:0000256" key="1">
    <source>
        <dbReference type="SAM" id="MobiDB-lite"/>
    </source>
</evidence>
<feature type="chain" id="PRO_5001535251" description="Reelin domain-containing protein" evidence="2">
    <location>
        <begin position="25"/>
        <end position="164"/>
    </location>
</feature>
<feature type="signal peptide" evidence="2">
    <location>
        <begin position="1"/>
        <end position="24"/>
    </location>
</feature>
<dbReference type="AlphaFoldDB" id="A0A024U923"/>
<dbReference type="EMBL" id="KI913960">
    <property type="protein sequence ID" value="ETW02779.1"/>
    <property type="molecule type" value="Genomic_DNA"/>
</dbReference>
<sequence length="164" mass="17796">MQHVALVALAVCVGAAVEFRFTNACPVNVLVQMDEGRVICRLGPNGSTSSMCRATATAAQGSFRVVGDVLSLAYAQDMPRDAWWQVRFEFHAGPGTPTTVAPVAFQHGPLTCQPLSSTDSTRRPTRHCPLSYGRVHVRSCSRFSQPSSPRSSRQPDKPRQSHSS</sequence>
<evidence type="ECO:0000256" key="2">
    <source>
        <dbReference type="SAM" id="SignalP"/>
    </source>
</evidence>
<organism evidence="3">
    <name type="scientific">Aphanomyces invadans</name>
    <dbReference type="NCBI Taxonomy" id="157072"/>
    <lineage>
        <taxon>Eukaryota</taxon>
        <taxon>Sar</taxon>
        <taxon>Stramenopiles</taxon>
        <taxon>Oomycota</taxon>
        <taxon>Saprolegniomycetes</taxon>
        <taxon>Saprolegniales</taxon>
        <taxon>Verrucalvaceae</taxon>
        <taxon>Aphanomyces</taxon>
    </lineage>
</organism>
<proteinExistence type="predicted"/>
<dbReference type="GeneID" id="20082320"/>
<dbReference type="VEuPathDB" id="FungiDB:H310_05270"/>
<dbReference type="RefSeq" id="XP_008868163.1">
    <property type="nucleotide sequence ID" value="XM_008869941.1"/>
</dbReference>
<keyword evidence="2" id="KW-0732">Signal</keyword>
<gene>
    <name evidence="3" type="ORF">H310_05270</name>
</gene>
<evidence type="ECO:0008006" key="4">
    <source>
        <dbReference type="Google" id="ProtNLM"/>
    </source>
</evidence>
<evidence type="ECO:0000313" key="3">
    <source>
        <dbReference type="EMBL" id="ETW02779.1"/>
    </source>
</evidence>
<accession>A0A024U923</accession>
<feature type="region of interest" description="Disordered" evidence="1">
    <location>
        <begin position="140"/>
        <end position="164"/>
    </location>
</feature>
<protein>
    <recommendedName>
        <fullName evidence="4">Reelin domain-containing protein</fullName>
    </recommendedName>
</protein>
<name>A0A024U923_9STRA</name>
<feature type="compositionally biased region" description="Basic and acidic residues" evidence="1">
    <location>
        <begin position="153"/>
        <end position="164"/>
    </location>
</feature>
<feature type="compositionally biased region" description="Low complexity" evidence="1">
    <location>
        <begin position="140"/>
        <end position="152"/>
    </location>
</feature>